<dbReference type="Proteomes" id="UP000290876">
    <property type="component" value="Chromosome"/>
</dbReference>
<evidence type="ECO:0000313" key="4">
    <source>
        <dbReference type="Proteomes" id="UP000290876"/>
    </source>
</evidence>
<dbReference type="Gene3D" id="3.40.50.720">
    <property type="entry name" value="NAD(P)-binding Rossmann-like Domain"/>
    <property type="match status" value="1"/>
</dbReference>
<proteinExistence type="predicted"/>
<dbReference type="RefSeq" id="WP_129623171.1">
    <property type="nucleotide sequence ID" value="NZ_LR215043.1"/>
</dbReference>
<accession>A0A449BAW8</accession>
<sequence>MRKLLRKPQDICVIGAGRFGSAVISQLAKSECSLLLIDKSEENLKKFNDITEKIVITDATDIKALKSLKVNEIDTIIVALSDNIEIVATLVELNVKNIIARATSKRHALVLEKIGANIIIEPEFEAGIRTALIATNSNFIKYSKNMQDAGGGFVTAQVVLRNHDFYDQMIKDANFHELKISVVLIKRSTNFILPTGTTELKTDDLLTILGKIEDVTHALEIISNDEN</sequence>
<dbReference type="KEGG" id="mcob:NCTC10184_00586"/>
<dbReference type="SUPFAM" id="SSF116726">
    <property type="entry name" value="TrkA C-terminal domain-like"/>
    <property type="match status" value="1"/>
</dbReference>
<dbReference type="OrthoDB" id="9776294at2"/>
<feature type="domain" description="RCK N-terminal" evidence="1">
    <location>
        <begin position="8"/>
        <end position="121"/>
    </location>
</feature>
<dbReference type="Gene3D" id="3.30.70.1450">
    <property type="entry name" value="Regulator of K+ conductance, C-terminal domain"/>
    <property type="match status" value="1"/>
</dbReference>
<keyword evidence="4" id="KW-1185">Reference proteome</keyword>
<protein>
    <submittedName>
        <fullName evidence="3">Potassium uptake protein A</fullName>
    </submittedName>
</protein>
<organism evidence="3 4">
    <name type="scientific">Mycoplasmopsis columbinasalis</name>
    <dbReference type="NCBI Taxonomy" id="114880"/>
    <lineage>
        <taxon>Bacteria</taxon>
        <taxon>Bacillati</taxon>
        <taxon>Mycoplasmatota</taxon>
        <taxon>Mycoplasmoidales</taxon>
        <taxon>Metamycoplasmataceae</taxon>
        <taxon>Mycoplasmopsis</taxon>
    </lineage>
</organism>
<dbReference type="PROSITE" id="PS51201">
    <property type="entry name" value="RCK_N"/>
    <property type="match status" value="1"/>
</dbReference>
<reference evidence="3 4" key="1">
    <citation type="submission" date="2019-01" db="EMBL/GenBank/DDBJ databases">
        <authorList>
            <consortium name="Pathogen Informatics"/>
        </authorList>
    </citation>
    <scope>NUCLEOTIDE SEQUENCE [LARGE SCALE GENOMIC DNA]</scope>
    <source>
        <strain evidence="3 4">NCTC10184</strain>
    </source>
</reference>
<gene>
    <name evidence="3" type="primary">ktrA</name>
    <name evidence="3" type="ORF">NCTC10184_00586</name>
</gene>
<dbReference type="InterPro" id="IPR050721">
    <property type="entry name" value="Trk_Ktr_HKT_K-transport"/>
</dbReference>
<dbReference type="PROSITE" id="PS51202">
    <property type="entry name" value="RCK_C"/>
    <property type="match status" value="1"/>
</dbReference>
<evidence type="ECO:0000313" key="3">
    <source>
        <dbReference type="EMBL" id="VEU78345.1"/>
    </source>
</evidence>
<dbReference type="SUPFAM" id="SSF51735">
    <property type="entry name" value="NAD(P)-binding Rossmann-fold domains"/>
    <property type="match status" value="1"/>
</dbReference>
<name>A0A449BAW8_9BACT</name>
<dbReference type="AlphaFoldDB" id="A0A449BAW8"/>
<feature type="domain" description="RCK C-terminal" evidence="2">
    <location>
        <begin position="143"/>
        <end position="224"/>
    </location>
</feature>
<evidence type="ECO:0000259" key="1">
    <source>
        <dbReference type="PROSITE" id="PS51201"/>
    </source>
</evidence>
<dbReference type="EMBL" id="LR215043">
    <property type="protein sequence ID" value="VEU78345.1"/>
    <property type="molecule type" value="Genomic_DNA"/>
</dbReference>
<dbReference type="InterPro" id="IPR006037">
    <property type="entry name" value="RCK_C"/>
</dbReference>
<dbReference type="Pfam" id="PF02080">
    <property type="entry name" value="TrkA_C"/>
    <property type="match status" value="1"/>
</dbReference>
<dbReference type="Pfam" id="PF02254">
    <property type="entry name" value="TrkA_N"/>
    <property type="match status" value="1"/>
</dbReference>
<dbReference type="PANTHER" id="PTHR43833">
    <property type="entry name" value="POTASSIUM CHANNEL PROTEIN 2-RELATED-RELATED"/>
    <property type="match status" value="1"/>
</dbReference>
<dbReference type="PANTHER" id="PTHR43833:SF7">
    <property type="entry name" value="KTR SYSTEM POTASSIUM UPTAKE PROTEIN C"/>
    <property type="match status" value="1"/>
</dbReference>
<evidence type="ECO:0000259" key="2">
    <source>
        <dbReference type="PROSITE" id="PS51202"/>
    </source>
</evidence>
<dbReference type="InterPro" id="IPR036291">
    <property type="entry name" value="NAD(P)-bd_dom_sf"/>
</dbReference>
<dbReference type="GO" id="GO:0008324">
    <property type="term" value="F:monoatomic cation transmembrane transporter activity"/>
    <property type="evidence" value="ECO:0007669"/>
    <property type="project" value="InterPro"/>
</dbReference>
<dbReference type="InterPro" id="IPR003148">
    <property type="entry name" value="RCK_N"/>
</dbReference>
<dbReference type="InterPro" id="IPR036721">
    <property type="entry name" value="RCK_C_sf"/>
</dbReference>
<dbReference type="GO" id="GO:0006813">
    <property type="term" value="P:potassium ion transport"/>
    <property type="evidence" value="ECO:0007669"/>
    <property type="project" value="InterPro"/>
</dbReference>